<keyword evidence="2" id="KW-1185">Reference proteome</keyword>
<organism evidence="1 2">
    <name type="scientific">Nocardia alba</name>
    <dbReference type="NCBI Taxonomy" id="225051"/>
    <lineage>
        <taxon>Bacteria</taxon>
        <taxon>Bacillati</taxon>
        <taxon>Actinomycetota</taxon>
        <taxon>Actinomycetes</taxon>
        <taxon>Mycobacteriales</taxon>
        <taxon>Nocardiaceae</taxon>
        <taxon>Nocardia</taxon>
    </lineage>
</organism>
<proteinExistence type="predicted"/>
<sequence>MSMVEFAEQGAESPDIGFALASAIVPTDPARALIEAIGEPGPVGWQRFTASFAITVVAAVGAVSYFDAEERHTSIDASAAMLEAARGLREQSVGAERGPWWRVTVTAEADGGYEVDYDHGDEPFPPEHLFTPEAYLFDLHTYPRSRVPVWLSAYVFHNTWQLRSARAAADAAERPPVPAPDEFPALGVFFTRWAAIAAAFVAVGSEYGPRILPALGVFEGAGRSGSTLHVLPGRRAVLSGGVWNAPELDAAYNDGTPYPDLYAGAPAWVTDQVLNPRASTGLLSFCYWWEGGSWYRGQSPGAAAVSSAVPGVWTVADVAEVMCAVAYPDAARPPRAAMLDLIAAAEAGTVTRELVEKCFADPSHDVAGAFAELSMAGPISM</sequence>
<evidence type="ECO:0000313" key="1">
    <source>
        <dbReference type="EMBL" id="TCJ97732.1"/>
    </source>
</evidence>
<dbReference type="STRING" id="1210063.GCA_001612665_01438"/>
<gene>
    <name evidence="1" type="ORF">DFR71_3781</name>
</gene>
<evidence type="ECO:0000313" key="2">
    <source>
        <dbReference type="Proteomes" id="UP000294856"/>
    </source>
</evidence>
<dbReference type="SUPFAM" id="SSF160424">
    <property type="entry name" value="BH3703-like"/>
    <property type="match status" value="1"/>
</dbReference>
<reference evidence="1 2" key="1">
    <citation type="submission" date="2019-03" db="EMBL/GenBank/DDBJ databases">
        <title>Genomic Encyclopedia of Type Strains, Phase IV (KMG-IV): sequencing the most valuable type-strain genomes for metagenomic binning, comparative biology and taxonomic classification.</title>
        <authorList>
            <person name="Goeker M."/>
        </authorList>
    </citation>
    <scope>NUCLEOTIDE SEQUENCE [LARGE SCALE GENOMIC DNA]</scope>
    <source>
        <strain evidence="1 2">DSM 44684</strain>
    </source>
</reference>
<dbReference type="EMBL" id="SMFR01000002">
    <property type="protein sequence ID" value="TCJ97732.1"/>
    <property type="molecule type" value="Genomic_DNA"/>
</dbReference>
<comment type="caution">
    <text evidence="1">The sequence shown here is derived from an EMBL/GenBank/DDBJ whole genome shotgun (WGS) entry which is preliminary data.</text>
</comment>
<dbReference type="InterPro" id="IPR036170">
    <property type="entry name" value="YezG-like_sf"/>
</dbReference>
<dbReference type="AlphaFoldDB" id="A0A4R1FV25"/>
<name>A0A4R1FV25_9NOCA</name>
<protein>
    <submittedName>
        <fullName evidence="1">Uncharacterized protein</fullName>
    </submittedName>
</protein>
<accession>A0A4R1FV25</accession>
<dbReference type="Proteomes" id="UP000294856">
    <property type="component" value="Unassembled WGS sequence"/>
</dbReference>